<dbReference type="AlphaFoldDB" id="A0A1H6F874"/>
<dbReference type="InterPro" id="IPR023292">
    <property type="entry name" value="NTP_PyroPHydrolase-like_dom_sf"/>
</dbReference>
<evidence type="ECO:0008006" key="3">
    <source>
        <dbReference type="Google" id="ProtNLM"/>
    </source>
</evidence>
<reference evidence="1 2" key="1">
    <citation type="submission" date="2016-10" db="EMBL/GenBank/DDBJ databases">
        <authorList>
            <person name="de Groot N.N."/>
        </authorList>
    </citation>
    <scope>NUCLEOTIDE SEQUENCE [LARGE SCALE GENOMIC DNA]</scope>
    <source>
        <strain evidence="1">MBHS1</strain>
    </source>
</reference>
<organism evidence="1 2">
    <name type="scientific">Candidatus Venteria ishoeyi</name>
    <dbReference type="NCBI Taxonomy" id="1899563"/>
    <lineage>
        <taxon>Bacteria</taxon>
        <taxon>Pseudomonadati</taxon>
        <taxon>Pseudomonadota</taxon>
        <taxon>Gammaproteobacteria</taxon>
        <taxon>Thiotrichales</taxon>
        <taxon>Thiotrichaceae</taxon>
        <taxon>Venteria</taxon>
    </lineage>
</organism>
<dbReference type="Proteomes" id="UP000236724">
    <property type="component" value="Unassembled WGS sequence"/>
</dbReference>
<evidence type="ECO:0000313" key="2">
    <source>
        <dbReference type="Proteomes" id="UP000236724"/>
    </source>
</evidence>
<keyword evidence="2" id="KW-1185">Reference proteome</keyword>
<name>A0A1H6F874_9GAMM</name>
<dbReference type="EMBL" id="FMSV02000324">
    <property type="protein sequence ID" value="SEH05519.1"/>
    <property type="molecule type" value="Genomic_DNA"/>
</dbReference>
<protein>
    <recommendedName>
        <fullName evidence="3">Phosphoribosyl-ATP pyrophosphohydrolase</fullName>
    </recommendedName>
</protein>
<proteinExistence type="predicted"/>
<accession>A0A1H6F874</accession>
<gene>
    <name evidence="1" type="ORF">MBHS_01373</name>
</gene>
<dbReference type="OrthoDB" id="9795188at2"/>
<dbReference type="Gene3D" id="1.10.3420.10">
    <property type="entry name" value="putative ntp pyrophosphohydrolase like domain"/>
    <property type="match status" value="1"/>
</dbReference>
<evidence type="ECO:0000313" key="1">
    <source>
        <dbReference type="EMBL" id="SEH05519.1"/>
    </source>
</evidence>
<sequence length="112" mass="12896">MEGEEGIELELTQYPIEINLVLNQIKSRYLFGNITYSELLNAFCSIANLLLSMLDKLVKLDIVDTDLPGQFLEVHQSNMSKLDKDGKPIFRKDGKILKGENYYKPNLKQFLK</sequence>